<comment type="caution">
    <text evidence="7">The sequence shown here is derived from an EMBL/GenBank/DDBJ whole genome shotgun (WGS) entry which is preliminary data.</text>
</comment>
<protein>
    <recommendedName>
        <fullName evidence="2">Cell shape-determining protein MreC</fullName>
    </recommendedName>
    <alternativeName>
        <fullName evidence="4">Cell shape protein MreC</fullName>
    </alternativeName>
</protein>
<dbReference type="InterPro" id="IPR055342">
    <property type="entry name" value="MreC_beta-barrel_core"/>
</dbReference>
<feature type="coiled-coil region" evidence="5">
    <location>
        <begin position="59"/>
        <end position="100"/>
    </location>
</feature>
<dbReference type="Proteomes" id="UP000569951">
    <property type="component" value="Unassembled WGS sequence"/>
</dbReference>
<evidence type="ECO:0000256" key="4">
    <source>
        <dbReference type="ARBA" id="ARBA00032089"/>
    </source>
</evidence>
<evidence type="ECO:0000256" key="1">
    <source>
        <dbReference type="ARBA" id="ARBA00009369"/>
    </source>
</evidence>
<dbReference type="RefSeq" id="WP_183984241.1">
    <property type="nucleotide sequence ID" value="NZ_JACHHG010000002.1"/>
</dbReference>
<dbReference type="InterPro" id="IPR042175">
    <property type="entry name" value="Cell/Rod_MreC_2"/>
</dbReference>
<comment type="similarity">
    <text evidence="1">Belongs to the MreC family.</text>
</comment>
<feature type="domain" description="Rod shape-determining protein MreC beta-barrel core" evidence="6">
    <location>
        <begin position="110"/>
        <end position="255"/>
    </location>
</feature>
<keyword evidence="3" id="KW-0133">Cell shape</keyword>
<evidence type="ECO:0000256" key="5">
    <source>
        <dbReference type="SAM" id="Coils"/>
    </source>
</evidence>
<dbReference type="AlphaFoldDB" id="A0A841HWU6"/>
<evidence type="ECO:0000256" key="2">
    <source>
        <dbReference type="ARBA" id="ARBA00013855"/>
    </source>
</evidence>
<reference evidence="7 8" key="1">
    <citation type="submission" date="2020-08" db="EMBL/GenBank/DDBJ databases">
        <title>Genomic Encyclopedia of Type Strains, Phase IV (KMG-IV): sequencing the most valuable type-strain genomes for metagenomic binning, comparative biology and taxonomic classification.</title>
        <authorList>
            <person name="Goeker M."/>
        </authorList>
    </citation>
    <scope>NUCLEOTIDE SEQUENCE [LARGE SCALE GENOMIC DNA]</scope>
    <source>
        <strain evidence="7 8">DSM 21458</strain>
    </source>
</reference>
<dbReference type="PANTHER" id="PTHR34138">
    <property type="entry name" value="CELL SHAPE-DETERMINING PROTEIN MREC"/>
    <property type="match status" value="1"/>
</dbReference>
<dbReference type="PANTHER" id="PTHR34138:SF1">
    <property type="entry name" value="CELL SHAPE-DETERMINING PROTEIN MREC"/>
    <property type="match status" value="1"/>
</dbReference>
<proteinExistence type="inferred from homology"/>
<evidence type="ECO:0000313" key="7">
    <source>
        <dbReference type="EMBL" id="MBB6097114.1"/>
    </source>
</evidence>
<name>A0A841HWU6_9DEIO</name>
<keyword evidence="5" id="KW-0175">Coiled coil</keyword>
<dbReference type="EMBL" id="JACHHG010000002">
    <property type="protein sequence ID" value="MBB6097114.1"/>
    <property type="molecule type" value="Genomic_DNA"/>
</dbReference>
<keyword evidence="8" id="KW-1185">Reference proteome</keyword>
<evidence type="ECO:0000259" key="6">
    <source>
        <dbReference type="Pfam" id="PF04085"/>
    </source>
</evidence>
<accession>A0A841HWU6</accession>
<organism evidence="7 8">
    <name type="scientific">Deinobacterium chartae</name>
    <dbReference type="NCBI Taxonomy" id="521158"/>
    <lineage>
        <taxon>Bacteria</taxon>
        <taxon>Thermotogati</taxon>
        <taxon>Deinococcota</taxon>
        <taxon>Deinococci</taxon>
        <taxon>Deinococcales</taxon>
        <taxon>Deinococcaceae</taxon>
        <taxon>Deinobacterium</taxon>
    </lineage>
</organism>
<dbReference type="InterPro" id="IPR007221">
    <property type="entry name" value="MreC"/>
</dbReference>
<dbReference type="Pfam" id="PF04085">
    <property type="entry name" value="MreC"/>
    <property type="match status" value="1"/>
</dbReference>
<dbReference type="InterPro" id="IPR042177">
    <property type="entry name" value="Cell/Rod_1"/>
</dbReference>
<gene>
    <name evidence="7" type="ORF">HNR42_000528</name>
</gene>
<dbReference type="GO" id="GO:0008360">
    <property type="term" value="P:regulation of cell shape"/>
    <property type="evidence" value="ECO:0007669"/>
    <property type="project" value="UniProtKB-KW"/>
</dbReference>
<dbReference type="PIRSF" id="PIRSF038471">
    <property type="entry name" value="MreC"/>
    <property type="match status" value="1"/>
</dbReference>
<dbReference type="Gene3D" id="2.40.10.350">
    <property type="entry name" value="Rod shape-determining protein MreC, domain 2"/>
    <property type="match status" value="1"/>
</dbReference>
<sequence>MTWRRLGLVYLALLVLSMLLTRFLPPAPLALSSGVAPLTGVVDRIAANLRGAWNAVVFERDLKLENARLRATNEELEAQNRRLKLDLERYKKAAQILESQSPGLLTVASVTAIDPSPLLSRLTVNAGAERGVTRFMPATVPAGLVGLVVEVNRTSAVVLTLVDPEFRAGVTLEGKGGTGTAIGAPPDRLRVEFSKNVDVQVGDTVQTASIGGVYPAGIKIGTVENVLPLGANATTRTVIVKPAVDVSTLQEVGLLRPL</sequence>
<evidence type="ECO:0000256" key="3">
    <source>
        <dbReference type="ARBA" id="ARBA00022960"/>
    </source>
</evidence>
<dbReference type="Gene3D" id="2.40.10.340">
    <property type="entry name" value="Rod shape-determining protein MreC, domain 1"/>
    <property type="match status" value="1"/>
</dbReference>
<evidence type="ECO:0000313" key="8">
    <source>
        <dbReference type="Proteomes" id="UP000569951"/>
    </source>
</evidence>
<dbReference type="GO" id="GO:0005886">
    <property type="term" value="C:plasma membrane"/>
    <property type="evidence" value="ECO:0007669"/>
    <property type="project" value="TreeGrafter"/>
</dbReference>